<dbReference type="EMBL" id="QEOP01000002">
    <property type="protein sequence ID" value="PVZ93994.1"/>
    <property type="molecule type" value="Genomic_DNA"/>
</dbReference>
<comment type="caution">
    <text evidence="1">The sequence shown here is derived from an EMBL/GenBank/DDBJ whole genome shotgun (WGS) entry which is preliminary data.</text>
</comment>
<dbReference type="OrthoDB" id="5123002at2"/>
<dbReference type="AlphaFoldDB" id="A0A2V1HV57"/>
<organism evidence="1 2">
    <name type="scientific">Amnibacterium flavum</name>
    <dbReference type="NCBI Taxonomy" id="2173173"/>
    <lineage>
        <taxon>Bacteria</taxon>
        <taxon>Bacillati</taxon>
        <taxon>Actinomycetota</taxon>
        <taxon>Actinomycetes</taxon>
        <taxon>Micrococcales</taxon>
        <taxon>Microbacteriaceae</taxon>
        <taxon>Amnibacterium</taxon>
    </lineage>
</organism>
<evidence type="ECO:0000313" key="1">
    <source>
        <dbReference type="EMBL" id="PVZ93994.1"/>
    </source>
</evidence>
<keyword evidence="2" id="KW-1185">Reference proteome</keyword>
<evidence type="ECO:0000313" key="2">
    <source>
        <dbReference type="Proteomes" id="UP000244893"/>
    </source>
</evidence>
<dbReference type="RefSeq" id="WP_116756508.1">
    <property type="nucleotide sequence ID" value="NZ_JBHUEX010000001.1"/>
</dbReference>
<name>A0A2V1HV57_9MICO</name>
<reference evidence="1 2" key="1">
    <citation type="submission" date="2018-05" db="EMBL/GenBank/DDBJ databases">
        <title>Amnibacterium sp. M8JJ-5, whole genome shotgun sequence.</title>
        <authorList>
            <person name="Tuo L."/>
        </authorList>
    </citation>
    <scope>NUCLEOTIDE SEQUENCE [LARGE SCALE GENOMIC DNA]</scope>
    <source>
        <strain evidence="1 2">M8JJ-5</strain>
    </source>
</reference>
<dbReference type="Proteomes" id="UP000244893">
    <property type="component" value="Unassembled WGS sequence"/>
</dbReference>
<accession>A0A2V1HV57</accession>
<proteinExistence type="predicted"/>
<protein>
    <submittedName>
        <fullName evidence="1">Uncharacterized protein</fullName>
    </submittedName>
</protein>
<gene>
    <name evidence="1" type="ORF">DDQ50_09555</name>
</gene>
<sequence length="174" mass="19074">MDGEPLERRVSRWDGEADVADHLRSTIRISCGYAGTVLWFVGGPVDYPDSGLSDQLCDDLAEWERVYDEAMVPDFAWGSIDKERAHSEEGLRLARVVAEEVGDAFEVEVDDPDSSDSGRIKGVGQGANPAAAAAFRELVRQDLEVAGRIQRARENGAQLYFTHLPPDEGGLQPD</sequence>